<protein>
    <submittedName>
        <fullName evidence="2">Uncharacterized protein</fullName>
    </submittedName>
</protein>
<name>A0A1D1VNV2_RAMVA</name>
<evidence type="ECO:0000313" key="2">
    <source>
        <dbReference type="EMBL" id="GAV00199.1"/>
    </source>
</evidence>
<keyword evidence="3" id="KW-1185">Reference proteome</keyword>
<organism evidence="2 3">
    <name type="scientific">Ramazzottius varieornatus</name>
    <name type="common">Water bear</name>
    <name type="synonym">Tardigrade</name>
    <dbReference type="NCBI Taxonomy" id="947166"/>
    <lineage>
        <taxon>Eukaryota</taxon>
        <taxon>Metazoa</taxon>
        <taxon>Ecdysozoa</taxon>
        <taxon>Tardigrada</taxon>
        <taxon>Eutardigrada</taxon>
        <taxon>Parachela</taxon>
        <taxon>Hypsibioidea</taxon>
        <taxon>Ramazzottiidae</taxon>
        <taxon>Ramazzottius</taxon>
    </lineage>
</organism>
<proteinExistence type="predicted"/>
<dbReference type="EMBL" id="BDGG01000006">
    <property type="protein sequence ID" value="GAV00199.1"/>
    <property type="molecule type" value="Genomic_DNA"/>
</dbReference>
<reference evidence="2 3" key="1">
    <citation type="journal article" date="2016" name="Nat. Commun.">
        <title>Extremotolerant tardigrade genome and improved radiotolerance of human cultured cells by tardigrade-unique protein.</title>
        <authorList>
            <person name="Hashimoto T."/>
            <person name="Horikawa D.D."/>
            <person name="Saito Y."/>
            <person name="Kuwahara H."/>
            <person name="Kozuka-Hata H."/>
            <person name="Shin-I T."/>
            <person name="Minakuchi Y."/>
            <person name="Ohishi K."/>
            <person name="Motoyama A."/>
            <person name="Aizu T."/>
            <person name="Enomoto A."/>
            <person name="Kondo K."/>
            <person name="Tanaka S."/>
            <person name="Hara Y."/>
            <person name="Koshikawa S."/>
            <person name="Sagara H."/>
            <person name="Miura T."/>
            <person name="Yokobori S."/>
            <person name="Miyagawa K."/>
            <person name="Suzuki Y."/>
            <person name="Kubo T."/>
            <person name="Oyama M."/>
            <person name="Kohara Y."/>
            <person name="Fujiyama A."/>
            <person name="Arakawa K."/>
            <person name="Katayama T."/>
            <person name="Toyoda A."/>
            <person name="Kunieda T."/>
        </authorList>
    </citation>
    <scope>NUCLEOTIDE SEQUENCE [LARGE SCALE GENOMIC DNA]</scope>
    <source>
        <strain evidence="2 3">YOKOZUNA-1</strain>
    </source>
</reference>
<sequence length="113" mass="12822">MGKEKGKKGKHGKSPAATSKEELPPPSPPMSEQKDETHPPEVVAPLSEEEILMRQIEAKQIARPKRVKNRQLASLLPYYRPKPREPLLVVWSDLDYTTVLQLSDAKNSQEIRK</sequence>
<accession>A0A1D1VNV2</accession>
<dbReference type="Proteomes" id="UP000186922">
    <property type="component" value="Unassembled WGS sequence"/>
</dbReference>
<evidence type="ECO:0000256" key="1">
    <source>
        <dbReference type="SAM" id="MobiDB-lite"/>
    </source>
</evidence>
<feature type="region of interest" description="Disordered" evidence="1">
    <location>
        <begin position="1"/>
        <end position="45"/>
    </location>
</feature>
<evidence type="ECO:0000313" key="3">
    <source>
        <dbReference type="Proteomes" id="UP000186922"/>
    </source>
</evidence>
<feature type="compositionally biased region" description="Basic residues" evidence="1">
    <location>
        <begin position="1"/>
        <end position="13"/>
    </location>
</feature>
<dbReference type="AlphaFoldDB" id="A0A1D1VNV2"/>
<gene>
    <name evidence="2" type="primary">RvY_11083-1</name>
    <name evidence="2" type="synonym">RvY_11083.1</name>
    <name evidence="2" type="ORF">RvY_11083</name>
</gene>
<comment type="caution">
    <text evidence="2">The sequence shown here is derived from an EMBL/GenBank/DDBJ whole genome shotgun (WGS) entry which is preliminary data.</text>
</comment>